<feature type="compositionally biased region" description="Polar residues" evidence="1">
    <location>
        <begin position="116"/>
        <end position="128"/>
    </location>
</feature>
<feature type="compositionally biased region" description="Basic and acidic residues" evidence="1">
    <location>
        <begin position="160"/>
        <end position="179"/>
    </location>
</feature>
<evidence type="ECO:0000313" key="2">
    <source>
        <dbReference type="EMBL" id="PVI07857.1"/>
    </source>
</evidence>
<feature type="compositionally biased region" description="Polar residues" evidence="1">
    <location>
        <begin position="180"/>
        <end position="192"/>
    </location>
</feature>
<feature type="region of interest" description="Disordered" evidence="1">
    <location>
        <begin position="152"/>
        <end position="202"/>
    </location>
</feature>
<dbReference type="EMBL" id="KZ805302">
    <property type="protein sequence ID" value="PVI07857.1"/>
    <property type="molecule type" value="Genomic_DNA"/>
</dbReference>
<feature type="compositionally biased region" description="Basic and acidic residues" evidence="1">
    <location>
        <begin position="245"/>
        <end position="255"/>
    </location>
</feature>
<feature type="compositionally biased region" description="Polar residues" evidence="1">
    <location>
        <begin position="324"/>
        <end position="334"/>
    </location>
</feature>
<evidence type="ECO:0000313" key="3">
    <source>
        <dbReference type="Proteomes" id="UP000244855"/>
    </source>
</evidence>
<feature type="region of interest" description="Disordered" evidence="1">
    <location>
        <begin position="116"/>
        <end position="139"/>
    </location>
</feature>
<feature type="compositionally biased region" description="Polar residues" evidence="1">
    <location>
        <begin position="344"/>
        <end position="354"/>
    </location>
</feature>
<feature type="region of interest" description="Disordered" evidence="1">
    <location>
        <begin position="245"/>
        <end position="372"/>
    </location>
</feature>
<keyword evidence="3" id="KW-1185">Reference proteome</keyword>
<feature type="compositionally biased region" description="Pro residues" evidence="1">
    <location>
        <begin position="359"/>
        <end position="369"/>
    </location>
</feature>
<protein>
    <submittedName>
        <fullName evidence="2">Uncharacterized protein</fullName>
    </submittedName>
</protein>
<dbReference type="AlphaFoldDB" id="A0A2V1EBE2"/>
<feature type="compositionally biased region" description="Polar residues" evidence="1">
    <location>
        <begin position="589"/>
        <end position="623"/>
    </location>
</feature>
<dbReference type="Proteomes" id="UP000244855">
    <property type="component" value="Unassembled WGS sequence"/>
</dbReference>
<name>A0A2V1EBE2_9PLEO</name>
<proteinExistence type="predicted"/>
<evidence type="ECO:0000256" key="1">
    <source>
        <dbReference type="SAM" id="MobiDB-lite"/>
    </source>
</evidence>
<reference evidence="2 3" key="1">
    <citation type="journal article" date="2018" name="Sci. Rep.">
        <title>Comparative genomics provides insights into the lifestyle and reveals functional heterogeneity of dark septate endophytic fungi.</title>
        <authorList>
            <person name="Knapp D.G."/>
            <person name="Nemeth J.B."/>
            <person name="Barry K."/>
            <person name="Hainaut M."/>
            <person name="Henrissat B."/>
            <person name="Johnson J."/>
            <person name="Kuo A."/>
            <person name="Lim J.H.P."/>
            <person name="Lipzen A."/>
            <person name="Nolan M."/>
            <person name="Ohm R.A."/>
            <person name="Tamas L."/>
            <person name="Grigoriev I.V."/>
            <person name="Spatafora J.W."/>
            <person name="Nagy L.G."/>
            <person name="Kovacs G.M."/>
        </authorList>
    </citation>
    <scope>NUCLEOTIDE SEQUENCE [LARGE SCALE GENOMIC DNA]</scope>
    <source>
        <strain evidence="2 3">DSE2036</strain>
    </source>
</reference>
<accession>A0A2V1EBE2</accession>
<feature type="compositionally biased region" description="Basic and acidic residues" evidence="1">
    <location>
        <begin position="265"/>
        <end position="276"/>
    </location>
</feature>
<sequence>MSEAEMPEHNQERGRIRQIAQLDIVNATLKTSTTNKEGLLQVHMRSGAGSRPISTSSATSSIRSWNELYITGKGEKLQNRPDALVADDISLSKGCPSPAISSKSVVGEVQNESPSIITLGASESTRTSQSEDDSAVERQVQSGSPFIFARAASERPSSPHHKDEDVDNSHINSYKEDTRYTSSDDISISDNPKPTPFESLWDPIPEDHKESHQVTSLTKSASESALEADCIPERLPSSFHEHLREKASTDKEPFARHGRPANKYRHNDHNACERAVKANPPARQFKNLYHSSPSVPRKDTSFPSPSSRFTRPDELFLDPPESIPTESSQPQTLAQRGDGFKYLSSLTGNNSAESKLTPPNSPPYSPAPSTPRFWLVTDRRSIESQLSRWDGGSYGEIGPDDSISAVGIQTGAVERGGIAIGNPAARLAPLDVLATLNEEPDSPRYCEAENAEANKEIIQIYHEHGEKLRDITHDRSKTDVQKRTEVNEALERLQERLQSAWEKQHEVEQHPHSTISQLQQLELQPEHVIHQHQEAKLGRVFRWTLAVTSDPNVKTYSTRRREGYPSQMRSAMAAVGTNGSHHGGVGTSFKASQPATRSATASRLSLWKSESNRNTRTRSVNGSVQKQQVPQQRPLPRPPIPPVPHATVPAAAAARGHAENRVTIFPGAPIHPGPLGQPWSPHSQLPTSPQFATSEATHINCPDFPQRPFVGLAKAKYYDERASWAGTQWPSSM</sequence>
<feature type="region of interest" description="Disordered" evidence="1">
    <location>
        <begin position="577"/>
        <end position="641"/>
    </location>
</feature>
<gene>
    <name evidence="2" type="ORF">DM02DRAFT_723198</name>
</gene>
<organism evidence="2 3">
    <name type="scientific">Periconia macrospinosa</name>
    <dbReference type="NCBI Taxonomy" id="97972"/>
    <lineage>
        <taxon>Eukaryota</taxon>
        <taxon>Fungi</taxon>
        <taxon>Dikarya</taxon>
        <taxon>Ascomycota</taxon>
        <taxon>Pezizomycotina</taxon>
        <taxon>Dothideomycetes</taxon>
        <taxon>Pleosporomycetidae</taxon>
        <taxon>Pleosporales</taxon>
        <taxon>Massarineae</taxon>
        <taxon>Periconiaceae</taxon>
        <taxon>Periconia</taxon>
    </lineage>
</organism>